<gene>
    <name evidence="1" type="ORF">WT83_32090</name>
</gene>
<protein>
    <submittedName>
        <fullName evidence="1">Uncharacterized protein</fullName>
    </submittedName>
</protein>
<sequence length="107" mass="12058">MSSAKSNRTNKQVLQVQIELCQANRTANIRKLYQDNGRFVAEAAATASAVRIKRRPYLHGKVFSAFRLLEISWDPACRSNVSLRGMDQAPARRTHGFRRCHSRIGSG</sequence>
<organism evidence="1 2">
    <name type="scientific">Burkholderia territorii</name>
    <dbReference type="NCBI Taxonomy" id="1503055"/>
    <lineage>
        <taxon>Bacteria</taxon>
        <taxon>Pseudomonadati</taxon>
        <taxon>Pseudomonadota</taxon>
        <taxon>Betaproteobacteria</taxon>
        <taxon>Burkholderiales</taxon>
        <taxon>Burkholderiaceae</taxon>
        <taxon>Burkholderia</taxon>
        <taxon>Burkholderia cepacia complex</taxon>
    </lineage>
</organism>
<accession>A0A108E2U6</accession>
<dbReference type="EMBL" id="LPLZ01000099">
    <property type="protein sequence ID" value="KWN03535.1"/>
    <property type="molecule type" value="Genomic_DNA"/>
</dbReference>
<dbReference type="AlphaFoldDB" id="A0A108E2U6"/>
<name>A0A108E2U6_9BURK</name>
<evidence type="ECO:0000313" key="1">
    <source>
        <dbReference type="EMBL" id="KWN03535.1"/>
    </source>
</evidence>
<dbReference type="Proteomes" id="UP000068016">
    <property type="component" value="Unassembled WGS sequence"/>
</dbReference>
<evidence type="ECO:0000313" key="2">
    <source>
        <dbReference type="Proteomes" id="UP000068016"/>
    </source>
</evidence>
<reference evidence="1 2" key="1">
    <citation type="submission" date="2015-11" db="EMBL/GenBank/DDBJ databases">
        <title>Expanding the genomic diversity of Burkholderia species for the development of highly accurate diagnostics.</title>
        <authorList>
            <person name="Sahl J."/>
            <person name="Keim P."/>
            <person name="Wagner D."/>
        </authorList>
    </citation>
    <scope>NUCLEOTIDE SEQUENCE [LARGE SCALE GENOMIC DNA]</scope>
    <source>
        <strain evidence="1 2">MSMB793WGS</strain>
    </source>
</reference>
<proteinExistence type="predicted"/>
<dbReference type="RefSeq" id="WP_060348968.1">
    <property type="nucleotide sequence ID" value="NZ_LPLZ01000099.1"/>
</dbReference>
<comment type="caution">
    <text evidence="1">The sequence shown here is derived from an EMBL/GenBank/DDBJ whole genome shotgun (WGS) entry which is preliminary data.</text>
</comment>